<name>A0ABN9MR91_9NEOB</name>
<keyword evidence="3" id="KW-0812">Transmembrane</keyword>
<reference evidence="4" key="1">
    <citation type="submission" date="2023-07" db="EMBL/GenBank/DDBJ databases">
        <authorList>
            <person name="Stuckert A."/>
        </authorList>
    </citation>
    <scope>NUCLEOTIDE SEQUENCE</scope>
</reference>
<evidence type="ECO:0000256" key="2">
    <source>
        <dbReference type="SAM" id="MobiDB-lite"/>
    </source>
</evidence>
<gene>
    <name evidence="4" type="ORF">RIMI_LOCUS21675540</name>
</gene>
<accession>A0ABN9MR91</accession>
<keyword evidence="5" id="KW-1185">Reference proteome</keyword>
<feature type="transmembrane region" description="Helical" evidence="3">
    <location>
        <begin position="311"/>
        <end position="332"/>
    </location>
</feature>
<organism evidence="4 5">
    <name type="scientific">Ranitomeya imitator</name>
    <name type="common">mimic poison frog</name>
    <dbReference type="NCBI Taxonomy" id="111125"/>
    <lineage>
        <taxon>Eukaryota</taxon>
        <taxon>Metazoa</taxon>
        <taxon>Chordata</taxon>
        <taxon>Craniata</taxon>
        <taxon>Vertebrata</taxon>
        <taxon>Euteleostomi</taxon>
        <taxon>Amphibia</taxon>
        <taxon>Batrachia</taxon>
        <taxon>Anura</taxon>
        <taxon>Neobatrachia</taxon>
        <taxon>Hyloidea</taxon>
        <taxon>Dendrobatidae</taxon>
        <taxon>Dendrobatinae</taxon>
        <taxon>Ranitomeya</taxon>
    </lineage>
</organism>
<evidence type="ECO:0000313" key="4">
    <source>
        <dbReference type="EMBL" id="CAJ0966791.1"/>
    </source>
</evidence>
<comment type="caution">
    <text evidence="4">The sequence shown here is derived from an EMBL/GenBank/DDBJ whole genome shotgun (WGS) entry which is preliminary data.</text>
</comment>
<evidence type="ECO:0000256" key="3">
    <source>
        <dbReference type="SAM" id="Phobius"/>
    </source>
</evidence>
<keyword evidence="3" id="KW-1133">Transmembrane helix</keyword>
<dbReference type="EMBL" id="CAUEEQ010077212">
    <property type="protein sequence ID" value="CAJ0966791.1"/>
    <property type="molecule type" value="Genomic_DNA"/>
</dbReference>
<proteinExistence type="predicted"/>
<evidence type="ECO:0000256" key="1">
    <source>
        <dbReference type="ARBA" id="ARBA00017902"/>
    </source>
</evidence>
<feature type="region of interest" description="Disordered" evidence="2">
    <location>
        <begin position="339"/>
        <end position="363"/>
    </location>
</feature>
<dbReference type="Pfam" id="PF11027">
    <property type="entry name" value="DUF2615"/>
    <property type="match status" value="1"/>
</dbReference>
<evidence type="ECO:0000313" key="5">
    <source>
        <dbReference type="Proteomes" id="UP001176940"/>
    </source>
</evidence>
<keyword evidence="3" id="KW-0472">Membrane</keyword>
<dbReference type="PANTHER" id="PTHR31019">
    <property type="entry name" value="SMALL INTEGRAL MEMBRANE PROTEIN 14"/>
    <property type="match status" value="1"/>
</dbReference>
<feature type="transmembrane region" description="Helical" evidence="3">
    <location>
        <begin position="216"/>
        <end position="237"/>
    </location>
</feature>
<protein>
    <recommendedName>
        <fullName evidence="1">Small integral membrane protein 14</fullName>
    </recommendedName>
</protein>
<dbReference type="Proteomes" id="UP001176940">
    <property type="component" value="Unassembled WGS sequence"/>
</dbReference>
<dbReference type="PANTHER" id="PTHR31019:SF1">
    <property type="entry name" value="SMALL INTEGRAL MEMBRANE PROTEIN 14"/>
    <property type="match status" value="1"/>
</dbReference>
<dbReference type="InterPro" id="IPR020309">
    <property type="entry name" value="Smim-14"/>
</dbReference>
<sequence>MADYALRILKRDPRITKMMNDDDYWLGCLLDPRYNGKLQNIMPHENLEQILATKQATLVDRLIQAFPALFLIGIFLPLYLWVATESSSNMNVQKLVSRVDQLAARALGLLYDEPNSVDQAEKNLVSPVSSHPTSPDHKKFLQNSRHHDGRRIPQLHGIKTGSSVKDGIGEGPAMTSRSCDHDVITGPALIPTLGPEAAVDYKGPSERFHTTNVSSVYLQNLAVLAIYVNLISSLITFKAKKRNCSFLQSAVAVDALAVKMADGNFDPCECICSHDYAMRRLINLLRQSQSYCTDIECLQELPGPSTSSSDGGVSIAMIVMAWLVIGFTLYLLRPRSLRGSRATGKPTTPHNDRSHEPPAPPVD</sequence>
<feature type="transmembrane region" description="Helical" evidence="3">
    <location>
        <begin position="62"/>
        <end position="82"/>
    </location>
</feature>